<dbReference type="Proteomes" id="UP001642487">
    <property type="component" value="Chromosome 8"/>
</dbReference>
<organism evidence="1 2">
    <name type="scientific">Citrullus colocynthis</name>
    <name type="common">colocynth</name>
    <dbReference type="NCBI Taxonomy" id="252529"/>
    <lineage>
        <taxon>Eukaryota</taxon>
        <taxon>Viridiplantae</taxon>
        <taxon>Streptophyta</taxon>
        <taxon>Embryophyta</taxon>
        <taxon>Tracheophyta</taxon>
        <taxon>Spermatophyta</taxon>
        <taxon>Magnoliopsida</taxon>
        <taxon>eudicotyledons</taxon>
        <taxon>Gunneridae</taxon>
        <taxon>Pentapetalae</taxon>
        <taxon>rosids</taxon>
        <taxon>fabids</taxon>
        <taxon>Cucurbitales</taxon>
        <taxon>Cucurbitaceae</taxon>
        <taxon>Benincaseae</taxon>
        <taxon>Citrullus</taxon>
    </lineage>
</organism>
<keyword evidence="2" id="KW-1185">Reference proteome</keyword>
<accession>A0ABP0Z5Z9</accession>
<evidence type="ECO:0000313" key="1">
    <source>
        <dbReference type="EMBL" id="CAK9327954.1"/>
    </source>
</evidence>
<reference evidence="1 2" key="1">
    <citation type="submission" date="2024-03" db="EMBL/GenBank/DDBJ databases">
        <authorList>
            <person name="Gkanogiannis A."/>
            <person name="Becerra Lopez-Lavalle L."/>
        </authorList>
    </citation>
    <scope>NUCLEOTIDE SEQUENCE [LARGE SCALE GENOMIC DNA]</scope>
</reference>
<name>A0ABP0Z5Z9_9ROSI</name>
<feature type="non-terminal residue" evidence="1">
    <location>
        <position position="52"/>
    </location>
</feature>
<gene>
    <name evidence="1" type="ORF">CITCOLO1_LOCUS20354</name>
</gene>
<feature type="non-terminal residue" evidence="1">
    <location>
        <position position="1"/>
    </location>
</feature>
<protein>
    <submittedName>
        <fullName evidence="1">Uncharacterized protein</fullName>
    </submittedName>
</protein>
<sequence>LKVLDEENNRNDEKGRELCYSEQEKVKEKGREMKVKQEIETTVAINIWSLLS</sequence>
<dbReference type="EMBL" id="OZ021742">
    <property type="protein sequence ID" value="CAK9327954.1"/>
    <property type="molecule type" value="Genomic_DNA"/>
</dbReference>
<evidence type="ECO:0000313" key="2">
    <source>
        <dbReference type="Proteomes" id="UP001642487"/>
    </source>
</evidence>
<proteinExistence type="predicted"/>